<dbReference type="GO" id="GO:0016829">
    <property type="term" value="F:lyase activity"/>
    <property type="evidence" value="ECO:0007669"/>
    <property type="project" value="UniProtKB-KW"/>
</dbReference>
<proteinExistence type="inferred from homology"/>
<dbReference type="Pfam" id="PF22451">
    <property type="entry name" value="NirdL-like_HTH"/>
    <property type="match status" value="1"/>
</dbReference>
<sequence>MLDLLDKKIIAALQGDFPLTVEPYRAIADSLQISEDELLARLQKYKENGQMRKLGAVLKHREVGYAANALCAWNVPDERQEEIGKVMIDHPAVTHCYGRNSAPDWPYNFYTMLHAHDREACCAIAAELAQNARIPECIMLFSTKEWKKTSMRYFQEAEEK</sequence>
<dbReference type="PANTHER" id="PTHR43413:SF1">
    <property type="entry name" value="SIROHEME DECARBOXYLASE NIRL SUBUNIT"/>
    <property type="match status" value="1"/>
</dbReference>
<evidence type="ECO:0000256" key="5">
    <source>
        <dbReference type="ARBA" id="ARBA00048470"/>
    </source>
</evidence>
<evidence type="ECO:0000256" key="3">
    <source>
        <dbReference type="ARBA" id="ARBA00023457"/>
    </source>
</evidence>
<keyword evidence="9" id="KW-1185">Reference proteome</keyword>
<dbReference type="Proteomes" id="UP000295063">
    <property type="component" value="Unassembled WGS sequence"/>
</dbReference>
<feature type="domain" description="Siroheme decarboxylase AsnC-like ligand binding" evidence="6">
    <location>
        <begin position="63"/>
        <end position="147"/>
    </location>
</feature>
<keyword evidence="8" id="KW-0238">DNA-binding</keyword>
<comment type="catalytic activity">
    <reaction evidence="5">
        <text>siroheme + 2 H(+) = 12,18-didecarboxysiroheme + 2 CO2</text>
        <dbReference type="Rhea" id="RHEA:19093"/>
        <dbReference type="ChEBI" id="CHEBI:15378"/>
        <dbReference type="ChEBI" id="CHEBI:16526"/>
        <dbReference type="ChEBI" id="CHEBI:60052"/>
        <dbReference type="ChEBI" id="CHEBI:140497"/>
        <dbReference type="EC" id="4.1.1.111"/>
    </reaction>
</comment>
<comment type="caution">
    <text evidence="8">The sequence shown here is derived from an EMBL/GenBank/DDBJ whole genome shotgun (WGS) entry which is preliminary data.</text>
</comment>
<dbReference type="Gene3D" id="3.30.70.3460">
    <property type="match status" value="1"/>
</dbReference>
<gene>
    <name evidence="8" type="ORF">EV210_108175</name>
</gene>
<dbReference type="InterPro" id="IPR040523">
    <property type="entry name" value="AsnC_trans_reg2"/>
</dbReference>
<comment type="similarity">
    <text evidence="3">Belongs to the Ahb/Nir family.</text>
</comment>
<dbReference type="OrthoDB" id="9806536at2"/>
<protein>
    <recommendedName>
        <fullName evidence="4">siroheme decarboxylase</fullName>
        <ecNumber evidence="4">4.1.1.111</ecNumber>
    </recommendedName>
</protein>
<evidence type="ECO:0000259" key="6">
    <source>
        <dbReference type="Pfam" id="PF17805"/>
    </source>
</evidence>
<keyword evidence="1" id="KW-0456">Lyase</keyword>
<dbReference type="EMBL" id="SLUI01000008">
    <property type="protein sequence ID" value="TCL36534.1"/>
    <property type="molecule type" value="Genomic_DNA"/>
</dbReference>
<evidence type="ECO:0000313" key="9">
    <source>
        <dbReference type="Proteomes" id="UP000295063"/>
    </source>
</evidence>
<dbReference type="Pfam" id="PF17805">
    <property type="entry name" value="AsnC_trans_reg2"/>
    <property type="match status" value="1"/>
</dbReference>
<dbReference type="EC" id="4.1.1.111" evidence="4"/>
<dbReference type="SUPFAM" id="SSF46785">
    <property type="entry name" value="Winged helix' DNA-binding domain"/>
    <property type="match status" value="1"/>
</dbReference>
<dbReference type="PANTHER" id="PTHR43413">
    <property type="entry name" value="TRANSCRIPTIONAL REGULATOR, ASNC FAMILY"/>
    <property type="match status" value="1"/>
</dbReference>
<organism evidence="8 9">
    <name type="scientific">Anaerospora hongkongensis</name>
    <dbReference type="NCBI Taxonomy" id="244830"/>
    <lineage>
        <taxon>Bacteria</taxon>
        <taxon>Bacillati</taxon>
        <taxon>Bacillota</taxon>
        <taxon>Negativicutes</taxon>
        <taxon>Selenomonadales</taxon>
        <taxon>Sporomusaceae</taxon>
        <taxon>Anaerospora</taxon>
    </lineage>
</organism>
<dbReference type="InterPro" id="IPR036390">
    <property type="entry name" value="WH_DNA-bd_sf"/>
</dbReference>
<dbReference type="InterPro" id="IPR053953">
    <property type="entry name" value="NirdL-like_HTH"/>
</dbReference>
<evidence type="ECO:0000259" key="7">
    <source>
        <dbReference type="Pfam" id="PF22451"/>
    </source>
</evidence>
<dbReference type="InterPro" id="IPR050684">
    <property type="entry name" value="HTH-Siroheme_Decarb"/>
</dbReference>
<evidence type="ECO:0000313" key="8">
    <source>
        <dbReference type="EMBL" id="TCL36534.1"/>
    </source>
</evidence>
<evidence type="ECO:0000256" key="2">
    <source>
        <dbReference type="ARBA" id="ARBA00023444"/>
    </source>
</evidence>
<name>A0A4R1PXK3_9FIRM</name>
<dbReference type="GO" id="GO:0003677">
    <property type="term" value="F:DNA binding"/>
    <property type="evidence" value="ECO:0007669"/>
    <property type="project" value="UniProtKB-KW"/>
</dbReference>
<comment type="pathway">
    <text evidence="2">Porphyrin-containing compound metabolism.</text>
</comment>
<dbReference type="RefSeq" id="WP_132081320.1">
    <property type="nucleotide sequence ID" value="NZ_DALYTA010000005.1"/>
</dbReference>
<reference evidence="8 9" key="1">
    <citation type="submission" date="2019-03" db="EMBL/GenBank/DDBJ databases">
        <title>Genomic Encyclopedia of Type Strains, Phase IV (KMG-IV): sequencing the most valuable type-strain genomes for metagenomic binning, comparative biology and taxonomic classification.</title>
        <authorList>
            <person name="Goeker M."/>
        </authorList>
    </citation>
    <scope>NUCLEOTIDE SEQUENCE [LARGE SCALE GENOMIC DNA]</scope>
    <source>
        <strain evidence="8 9">DSM 15969</strain>
    </source>
</reference>
<dbReference type="AlphaFoldDB" id="A0A4R1PXK3"/>
<evidence type="ECO:0000256" key="4">
    <source>
        <dbReference type="ARBA" id="ARBA00023471"/>
    </source>
</evidence>
<accession>A0A4R1PXK3</accession>
<evidence type="ECO:0000256" key="1">
    <source>
        <dbReference type="ARBA" id="ARBA00023239"/>
    </source>
</evidence>
<feature type="domain" description="Siroheme decarboxylase NirL-like HTH" evidence="7">
    <location>
        <begin position="6"/>
        <end position="52"/>
    </location>
</feature>